<gene>
    <name evidence="1" type="ORF">ACFFMS_03675</name>
</gene>
<keyword evidence="2" id="KW-1185">Reference proteome</keyword>
<sequence length="127" mass="14866">MIQDVLQSFFGMNPKADSKGYRYIAIEQEQGYVVCTSVCDMEDVGKGSISISYNDEQEVWIVWHQNHHPIVTIQRFTAQQVIASKEDGEELLQFVFERWPSRMLQVQLKPYFAVEMGIYWETCEECD</sequence>
<dbReference type="InterPro" id="IPR025045">
    <property type="entry name" value="DUF3979"/>
</dbReference>
<evidence type="ECO:0000313" key="1">
    <source>
        <dbReference type="EMBL" id="MFB9757641.1"/>
    </source>
</evidence>
<dbReference type="Pfam" id="PF13141">
    <property type="entry name" value="DUF3979"/>
    <property type="match status" value="1"/>
</dbReference>
<dbReference type="EMBL" id="JBHMAF010000017">
    <property type="protein sequence ID" value="MFB9757641.1"/>
    <property type="molecule type" value="Genomic_DNA"/>
</dbReference>
<protein>
    <submittedName>
        <fullName evidence="1">DUF3979 family protein</fullName>
    </submittedName>
</protein>
<organism evidence="1 2">
    <name type="scientific">Ectobacillus funiculus</name>
    <dbReference type="NCBI Taxonomy" id="137993"/>
    <lineage>
        <taxon>Bacteria</taxon>
        <taxon>Bacillati</taxon>
        <taxon>Bacillota</taxon>
        <taxon>Bacilli</taxon>
        <taxon>Bacillales</taxon>
        <taxon>Bacillaceae</taxon>
        <taxon>Ectobacillus</taxon>
    </lineage>
</organism>
<reference evidence="1 2" key="1">
    <citation type="submission" date="2024-09" db="EMBL/GenBank/DDBJ databases">
        <authorList>
            <person name="Sun Q."/>
            <person name="Mori K."/>
        </authorList>
    </citation>
    <scope>NUCLEOTIDE SEQUENCE [LARGE SCALE GENOMIC DNA]</scope>
    <source>
        <strain evidence="1 2">JCM 11201</strain>
    </source>
</reference>
<evidence type="ECO:0000313" key="2">
    <source>
        <dbReference type="Proteomes" id="UP001589609"/>
    </source>
</evidence>
<accession>A0ABV5WBV3</accession>
<dbReference type="Proteomes" id="UP001589609">
    <property type="component" value="Unassembled WGS sequence"/>
</dbReference>
<dbReference type="RefSeq" id="WP_379947942.1">
    <property type="nucleotide sequence ID" value="NZ_JBHMAF010000017.1"/>
</dbReference>
<name>A0ABV5WBV3_9BACI</name>
<proteinExistence type="predicted"/>
<comment type="caution">
    <text evidence="1">The sequence shown here is derived from an EMBL/GenBank/DDBJ whole genome shotgun (WGS) entry which is preliminary data.</text>
</comment>